<dbReference type="CDD" id="cd10931">
    <property type="entry name" value="CE4_u7"/>
    <property type="match status" value="1"/>
</dbReference>
<name>A0ABU1P299_9BACL</name>
<gene>
    <name evidence="2" type="ORF">J2736_005088</name>
</gene>
<reference evidence="2 3" key="1">
    <citation type="submission" date="2023-07" db="EMBL/GenBank/DDBJ databases">
        <title>Sorghum-associated microbial communities from plants grown in Nebraska, USA.</title>
        <authorList>
            <person name="Schachtman D."/>
        </authorList>
    </citation>
    <scope>NUCLEOTIDE SEQUENCE [LARGE SCALE GENOMIC DNA]</scope>
    <source>
        <strain evidence="2 3">CC258</strain>
    </source>
</reference>
<accession>A0ABU1P299</accession>
<sequence>MLTIRSPLMYIPEREYILKVIFQEFLGIQYNILFEDTAEFEITLEGCNNNAKLVIADIFLQTDELFWLTKATLPKSPLESLEHPLYGPLPIIFGKRNSNGSYYDNYPQSIYCGIDIFGSAFFMLTRYEEYVITERDQRNRFSARSSLAFREKFLNRPIINEYVEILWESISALWPQIQRLPRKQKFILSHDVDWPFYVVGKTNSQIIKEAMSDAVKRRDLQSAYIKAKAIWSTRNGDLTKDPFNTFRWIMDQSEKAGIRSAFYFITQETLRGLDGNYSMYDREIQHLLCEINARGHEIGLHPSYNTYSSPQRLKQQFEILLDVTQANRIFQDEWGGRQHYLRWSASETWQHWEDAGLSYDSTLSYADFPGFRCGVCYEYPVFNLLTRRSLKLKERPLIVMEQTVLHMQYLGLKGQEALKVISNFHNQCKRFNGDFTLLWHNSQLVKYDELSLYQECVSLLKTN</sequence>
<dbReference type="Proteomes" id="UP001267290">
    <property type="component" value="Unassembled WGS sequence"/>
</dbReference>
<protein>
    <submittedName>
        <fullName evidence="2">Peptidoglycan/xylan/chitin deacetylase (PgdA/CDA1 family)</fullName>
    </submittedName>
</protein>
<comment type="caution">
    <text evidence="2">The sequence shown here is derived from an EMBL/GenBank/DDBJ whole genome shotgun (WGS) entry which is preliminary data.</text>
</comment>
<keyword evidence="3" id="KW-1185">Reference proteome</keyword>
<dbReference type="EMBL" id="JAVDSB010000012">
    <property type="protein sequence ID" value="MDR6553878.1"/>
    <property type="molecule type" value="Genomic_DNA"/>
</dbReference>
<evidence type="ECO:0000259" key="1">
    <source>
        <dbReference type="Pfam" id="PF23019"/>
    </source>
</evidence>
<proteinExistence type="predicted"/>
<evidence type="ECO:0000313" key="3">
    <source>
        <dbReference type="Proteomes" id="UP001267290"/>
    </source>
</evidence>
<dbReference type="RefSeq" id="WP_310501318.1">
    <property type="nucleotide sequence ID" value="NZ_JAVDSB010000012.1"/>
</dbReference>
<dbReference type="InterPro" id="IPR054297">
    <property type="entry name" value="DUF7033"/>
</dbReference>
<organism evidence="2 3">
    <name type="scientific">Paenibacillus qinlingensis</name>
    <dbReference type="NCBI Taxonomy" id="1837343"/>
    <lineage>
        <taxon>Bacteria</taxon>
        <taxon>Bacillati</taxon>
        <taxon>Bacillota</taxon>
        <taxon>Bacilli</taxon>
        <taxon>Bacillales</taxon>
        <taxon>Paenibacillaceae</taxon>
        <taxon>Paenibacillus</taxon>
    </lineage>
</organism>
<dbReference type="InterPro" id="IPR011330">
    <property type="entry name" value="Glyco_hydro/deAcase_b/a-brl"/>
</dbReference>
<feature type="domain" description="DUF7033" evidence="1">
    <location>
        <begin position="113"/>
        <end position="197"/>
    </location>
</feature>
<dbReference type="Pfam" id="PF23019">
    <property type="entry name" value="DUF7033"/>
    <property type="match status" value="1"/>
</dbReference>
<evidence type="ECO:0000313" key="2">
    <source>
        <dbReference type="EMBL" id="MDR6553878.1"/>
    </source>
</evidence>
<dbReference type="SUPFAM" id="SSF88713">
    <property type="entry name" value="Glycoside hydrolase/deacetylase"/>
    <property type="match status" value="1"/>
</dbReference>
<dbReference type="Gene3D" id="3.20.20.370">
    <property type="entry name" value="Glycoside hydrolase/deacetylase"/>
    <property type="match status" value="1"/>
</dbReference>